<dbReference type="AlphaFoldDB" id="A0AB39VES1"/>
<dbReference type="RefSeq" id="WP_369710825.1">
    <property type="nucleotide sequence ID" value="NZ_CP165644.1"/>
</dbReference>
<accession>A0AB39VES1</accession>
<sequence length="61" mass="7291">MERENVEKYLKENLKCVSVKPRKIIMGGWTVLEPVIFLEFKDGSKMRFFGPDLNLEKWEDK</sequence>
<reference evidence="1" key="1">
    <citation type="submission" date="2024-07" db="EMBL/GenBank/DDBJ databases">
        <authorList>
            <person name="Li X.-J."/>
            <person name="Wang X."/>
        </authorList>
    </citation>
    <scope>NUCLEOTIDE SEQUENCE</scope>
    <source>
        <strain evidence="1">HSP-334</strain>
    </source>
</reference>
<proteinExistence type="predicted"/>
<name>A0AB39VES1_9FUSO</name>
<dbReference type="KEGG" id="lrug:AB8B22_08705"/>
<gene>
    <name evidence="1" type="ORF">AB8B22_08705</name>
</gene>
<organism evidence="1">
    <name type="scientific">Leptotrichia rugosa</name>
    <dbReference type="NCBI Taxonomy" id="3239302"/>
    <lineage>
        <taxon>Bacteria</taxon>
        <taxon>Fusobacteriati</taxon>
        <taxon>Fusobacteriota</taxon>
        <taxon>Fusobacteriia</taxon>
        <taxon>Fusobacteriales</taxon>
        <taxon>Leptotrichiaceae</taxon>
        <taxon>Leptotrichia</taxon>
    </lineage>
</organism>
<dbReference type="EMBL" id="CP165644">
    <property type="protein sequence ID" value="XDU66484.1"/>
    <property type="molecule type" value="Genomic_DNA"/>
</dbReference>
<protein>
    <submittedName>
        <fullName evidence="1">Uncharacterized protein</fullName>
    </submittedName>
</protein>
<evidence type="ECO:0000313" key="1">
    <source>
        <dbReference type="EMBL" id="XDU66484.1"/>
    </source>
</evidence>